<dbReference type="EMBL" id="CP031150">
    <property type="protein sequence ID" value="AXG06568.1"/>
    <property type="molecule type" value="Genomic_DNA"/>
</dbReference>
<dbReference type="RefSeq" id="WP_114585706.1">
    <property type="nucleotide sequence ID" value="NZ_CP031150.1"/>
</dbReference>
<dbReference type="InterPro" id="IPR055810">
    <property type="entry name" value="DUF7386"/>
</dbReference>
<accession>A0A345E2Z6</accession>
<dbReference type="Pfam" id="PF24111">
    <property type="entry name" value="DUF7386"/>
    <property type="match status" value="1"/>
</dbReference>
<reference evidence="1 2" key="1">
    <citation type="submission" date="2018-07" db="EMBL/GenBank/DDBJ databases">
        <title>Genome sequences of Haloplanus sp. CBA1113.</title>
        <authorList>
            <person name="Kim Y.B."/>
            <person name="Roh S.W."/>
        </authorList>
    </citation>
    <scope>NUCLEOTIDE SEQUENCE [LARGE SCALE GENOMIC DNA]</scope>
    <source>
        <strain evidence="1 2">CBA1113</strain>
    </source>
</reference>
<dbReference type="KEGG" id="haj:DU500_09090"/>
<dbReference type="OrthoDB" id="260010at2157"/>
<protein>
    <submittedName>
        <fullName evidence="1">Uncharacterized protein</fullName>
    </submittedName>
</protein>
<evidence type="ECO:0000313" key="1">
    <source>
        <dbReference type="EMBL" id="AXG06568.1"/>
    </source>
</evidence>
<sequence length="87" mass="9906">MGSTKRTTIRLSDERQRLIDQAKGIVADGPDDDPPTSDVIDAALTHLIQSQKNLEDARDELDPATIQQFNTDVVALRYRTRIESRWR</sequence>
<evidence type="ECO:0000313" key="2">
    <source>
        <dbReference type="Proteomes" id="UP000253273"/>
    </source>
</evidence>
<dbReference type="Proteomes" id="UP000253273">
    <property type="component" value="Chromosome"/>
</dbReference>
<name>A0A345E2Z6_9EURY</name>
<proteinExistence type="predicted"/>
<organism evidence="1 2">
    <name type="scientific">Haloplanus rubicundus</name>
    <dbReference type="NCBI Taxonomy" id="1547898"/>
    <lineage>
        <taxon>Archaea</taxon>
        <taxon>Methanobacteriati</taxon>
        <taxon>Methanobacteriota</taxon>
        <taxon>Stenosarchaea group</taxon>
        <taxon>Halobacteria</taxon>
        <taxon>Halobacteriales</taxon>
        <taxon>Haloferacaceae</taxon>
        <taxon>Haloplanus</taxon>
    </lineage>
</organism>
<gene>
    <name evidence="1" type="ORF">DU500_09090</name>
</gene>
<dbReference type="GeneID" id="37283537"/>
<dbReference type="AlphaFoldDB" id="A0A345E2Z6"/>
<keyword evidence="2" id="KW-1185">Reference proteome</keyword>